<dbReference type="FunFam" id="1.10.3370.10:FF:000001">
    <property type="entry name" value="Preprotein translocase subunit SecY"/>
    <property type="match status" value="1"/>
</dbReference>
<dbReference type="GO" id="GO:0043952">
    <property type="term" value="P:protein transport by the Sec complex"/>
    <property type="evidence" value="ECO:0007669"/>
    <property type="project" value="UniProtKB-UniRule"/>
</dbReference>
<evidence type="ECO:0000256" key="6">
    <source>
        <dbReference type="ARBA" id="ARBA00022989"/>
    </source>
</evidence>
<evidence type="ECO:0000256" key="11">
    <source>
        <dbReference type="RuleBase" id="RU000537"/>
    </source>
</evidence>
<evidence type="ECO:0000256" key="8">
    <source>
        <dbReference type="ARBA" id="ARBA00023136"/>
    </source>
</evidence>
<feature type="transmembrane region" description="Helical" evidence="10">
    <location>
        <begin position="279"/>
        <end position="300"/>
    </location>
</feature>
<comment type="function">
    <text evidence="10 11">The central subunit of the protein translocation channel SecYEG. Consists of two halves formed by TMs 1-5 and 6-10. These two domains form a lateral gate at the front which open onto the bilayer between TMs 2 and 7, and are clamped together by SecE at the back. The channel is closed by both a pore ring composed of hydrophobic SecY resides and a short helix (helix 2A) on the extracellular side of the membrane which forms a plug. The plug probably moves laterally to allow the channel to open. The ring and the pore may move independently.</text>
</comment>
<dbReference type="InterPro" id="IPR023201">
    <property type="entry name" value="SecY_dom_sf"/>
</dbReference>
<dbReference type="PIRSF" id="PIRSF004557">
    <property type="entry name" value="SecY"/>
    <property type="match status" value="1"/>
</dbReference>
<comment type="similarity">
    <text evidence="2 10 13">Belongs to the SecY/SEC61-alpha family.</text>
</comment>
<keyword evidence="10" id="KW-1003">Cell membrane</keyword>
<evidence type="ECO:0000313" key="14">
    <source>
        <dbReference type="EMBL" id="KZD01125.1"/>
    </source>
</evidence>
<dbReference type="GO" id="GO:0006605">
    <property type="term" value="P:protein targeting"/>
    <property type="evidence" value="ECO:0007669"/>
    <property type="project" value="UniProtKB-UniRule"/>
</dbReference>
<evidence type="ECO:0000256" key="4">
    <source>
        <dbReference type="ARBA" id="ARBA00022692"/>
    </source>
</evidence>
<keyword evidence="6 10" id="KW-1133">Transmembrane helix</keyword>
<feature type="transmembrane region" description="Helical" evidence="10">
    <location>
        <begin position="123"/>
        <end position="143"/>
    </location>
</feature>
<evidence type="ECO:0000256" key="12">
    <source>
        <dbReference type="RuleBase" id="RU003484"/>
    </source>
</evidence>
<evidence type="ECO:0000256" key="5">
    <source>
        <dbReference type="ARBA" id="ARBA00022927"/>
    </source>
</evidence>
<dbReference type="GO" id="GO:0065002">
    <property type="term" value="P:intracellular protein transmembrane transport"/>
    <property type="evidence" value="ECO:0007669"/>
    <property type="project" value="UniProtKB-UniRule"/>
</dbReference>
<sequence>MASAAEQLASQINFGAFSKATELKKRIWFTLGALIVYRLGTYIPIPGIDPVILQEIFRQNSGGILGMFDMFAGGALGRMTIFALNIMPYISASIIMQLMTAVSPSMEALKKEGESGRKKINQYTRYLTVVLATAQAFGIAVGLEGMQGSAGSAVIDPGLMFRITAVITLVGGTVFLMWLGEQITARGVGNGISLIIFAGIVANLPTALAGTLELGRTGALSAAFIILLLVGAVAVIAFVCFMERAQRRIIVQYPKRQVGAKMFGGDTSHLPLKINTAGVIPPIFASSLLLLPITLANFTAGQGPSWMTTITSLLGHGQPLYMALYIFLIVFFAFFYTAIVFNPADTAENLRKYGGFIPGIRPGKNTADYLDYVLTRLTVVGAAYLAAVCMLPELLISQYSVPFYFGGTSLLIIVSVTMDTVGQIQSHLLAHQYEGLIKKSKLRGKRG</sequence>
<comment type="caution">
    <text evidence="14">The sequence shown here is derived from an EMBL/GenBank/DDBJ whole genome shotgun (WGS) entry which is preliminary data.</text>
</comment>
<evidence type="ECO:0000256" key="9">
    <source>
        <dbReference type="ARBA" id="ARBA00039733"/>
    </source>
</evidence>
<evidence type="ECO:0000256" key="3">
    <source>
        <dbReference type="ARBA" id="ARBA00022448"/>
    </source>
</evidence>
<keyword evidence="3 10" id="KW-0813">Transport</keyword>
<dbReference type="EMBL" id="LPXN01000159">
    <property type="protein sequence ID" value="KZD01125.1"/>
    <property type="molecule type" value="Genomic_DNA"/>
</dbReference>
<dbReference type="InterPro" id="IPR026593">
    <property type="entry name" value="SecY"/>
</dbReference>
<accession>A0A154VII1</accession>
<feature type="transmembrane region" description="Helical" evidence="10">
    <location>
        <begin position="218"/>
        <end position="241"/>
    </location>
</feature>
<feature type="transmembrane region" description="Helical" evidence="10">
    <location>
        <begin position="159"/>
        <end position="179"/>
    </location>
</feature>
<feature type="transmembrane region" description="Helical" evidence="10">
    <location>
        <begin position="401"/>
        <end position="421"/>
    </location>
</feature>
<dbReference type="HAMAP" id="MF_01465">
    <property type="entry name" value="SecY"/>
    <property type="match status" value="1"/>
</dbReference>
<feature type="transmembrane region" description="Helical" evidence="10">
    <location>
        <begin position="191"/>
        <end position="212"/>
    </location>
</feature>
<dbReference type="Pfam" id="PF00344">
    <property type="entry name" value="SecY"/>
    <property type="match status" value="1"/>
</dbReference>
<evidence type="ECO:0000256" key="10">
    <source>
        <dbReference type="HAMAP-Rule" id="MF_01465"/>
    </source>
</evidence>
<organism evidence="14 15">
    <name type="scientific">Oceanibaculum pacificum</name>
    <dbReference type="NCBI Taxonomy" id="580166"/>
    <lineage>
        <taxon>Bacteria</taxon>
        <taxon>Pseudomonadati</taxon>
        <taxon>Pseudomonadota</taxon>
        <taxon>Alphaproteobacteria</taxon>
        <taxon>Rhodospirillales</taxon>
        <taxon>Oceanibaculaceae</taxon>
        <taxon>Oceanibaculum</taxon>
    </lineage>
</organism>
<feature type="transmembrane region" description="Helical" evidence="10">
    <location>
        <begin position="27"/>
        <end position="45"/>
    </location>
</feature>
<evidence type="ECO:0000256" key="1">
    <source>
        <dbReference type="ARBA" id="ARBA00004141"/>
    </source>
</evidence>
<dbReference type="Gene3D" id="1.10.3370.10">
    <property type="entry name" value="SecY subunit domain"/>
    <property type="match status" value="1"/>
</dbReference>
<dbReference type="AlphaFoldDB" id="A0A154VII1"/>
<comment type="caution">
    <text evidence="10">Lacks conserved residue(s) required for the propagation of feature annotation.</text>
</comment>
<evidence type="ECO:0000256" key="7">
    <source>
        <dbReference type="ARBA" id="ARBA00023010"/>
    </source>
</evidence>
<gene>
    <name evidence="10" type="primary">secY</name>
    <name evidence="14" type="ORF">AUP43_14085</name>
</gene>
<reference evidence="14 15" key="1">
    <citation type="submission" date="2015-12" db="EMBL/GenBank/DDBJ databases">
        <title>Genome sequence of Oceanibaculum pacificum MCCC 1A02656.</title>
        <authorList>
            <person name="Lu L."/>
            <person name="Lai Q."/>
            <person name="Shao Z."/>
            <person name="Qian P."/>
        </authorList>
    </citation>
    <scope>NUCLEOTIDE SEQUENCE [LARGE SCALE GENOMIC DNA]</scope>
    <source>
        <strain evidence="14 15">MCCC 1A02656</strain>
    </source>
</reference>
<dbReference type="STRING" id="580166.AUP43_14085"/>
<comment type="subcellular location">
    <subcellularLocation>
        <location evidence="10">Cell membrane</location>
        <topology evidence="10">Multi-pass membrane protein</topology>
    </subcellularLocation>
    <subcellularLocation>
        <location evidence="1 12">Membrane</location>
        <topology evidence="1 12">Multi-pass membrane protein</topology>
    </subcellularLocation>
</comment>
<keyword evidence="15" id="KW-1185">Reference proteome</keyword>
<dbReference type="SUPFAM" id="SSF103491">
    <property type="entry name" value="Preprotein translocase SecY subunit"/>
    <property type="match status" value="1"/>
</dbReference>
<evidence type="ECO:0000313" key="15">
    <source>
        <dbReference type="Proteomes" id="UP000076400"/>
    </source>
</evidence>
<keyword evidence="7 10" id="KW-0811">Translocation</keyword>
<keyword evidence="8 10" id="KW-0472">Membrane</keyword>
<proteinExistence type="inferred from homology"/>
<evidence type="ECO:0000256" key="13">
    <source>
        <dbReference type="RuleBase" id="RU004349"/>
    </source>
</evidence>
<keyword evidence="5 10" id="KW-0653">Protein transport</keyword>
<dbReference type="PROSITE" id="PS00756">
    <property type="entry name" value="SECY_2"/>
    <property type="match status" value="1"/>
</dbReference>
<dbReference type="Proteomes" id="UP000076400">
    <property type="component" value="Unassembled WGS sequence"/>
</dbReference>
<dbReference type="InterPro" id="IPR002208">
    <property type="entry name" value="SecY/SEC61-alpha"/>
</dbReference>
<dbReference type="GO" id="GO:0005886">
    <property type="term" value="C:plasma membrane"/>
    <property type="evidence" value="ECO:0007669"/>
    <property type="project" value="UniProtKB-SubCell"/>
</dbReference>
<dbReference type="OrthoDB" id="9809248at2"/>
<keyword evidence="4 10" id="KW-0812">Transmembrane</keyword>
<dbReference type="PROSITE" id="PS00755">
    <property type="entry name" value="SECY_1"/>
    <property type="match status" value="1"/>
</dbReference>
<dbReference type="RefSeq" id="WP_067559795.1">
    <property type="nucleotide sequence ID" value="NZ_LPXN01000159.1"/>
</dbReference>
<comment type="subunit">
    <text evidence="10">Component of the Sec protein translocase complex. Heterotrimer consisting of SecY, SecE and SecG subunits. The heterotrimers can form oligomers, although 1 heterotrimer is thought to be able to translocate proteins. Interacts with the ribosome. Interacts with SecDF, and other proteins may be involved. Interacts with SecA.</text>
</comment>
<dbReference type="PANTHER" id="PTHR10906">
    <property type="entry name" value="SECY/SEC61-ALPHA FAMILY MEMBER"/>
    <property type="match status" value="1"/>
</dbReference>
<feature type="transmembrane region" description="Helical" evidence="10">
    <location>
        <begin position="320"/>
        <end position="341"/>
    </location>
</feature>
<dbReference type="InterPro" id="IPR030659">
    <property type="entry name" value="SecY_CS"/>
</dbReference>
<dbReference type="NCBIfam" id="TIGR00967">
    <property type="entry name" value="3a0501s007"/>
    <property type="match status" value="1"/>
</dbReference>
<name>A0A154VII1_9PROT</name>
<dbReference type="PRINTS" id="PR00303">
    <property type="entry name" value="SECYTRNLCASE"/>
</dbReference>
<evidence type="ECO:0000256" key="2">
    <source>
        <dbReference type="ARBA" id="ARBA00005751"/>
    </source>
</evidence>
<protein>
    <recommendedName>
        <fullName evidence="9 10">Protein translocase subunit SecY</fullName>
    </recommendedName>
</protein>
<feature type="transmembrane region" description="Helical" evidence="10">
    <location>
        <begin position="373"/>
        <end position="395"/>
    </location>
</feature>